<keyword evidence="2 3" id="KW-0040">ANK repeat</keyword>
<feature type="repeat" description="ANK" evidence="3">
    <location>
        <begin position="80"/>
        <end position="112"/>
    </location>
</feature>
<dbReference type="Pfam" id="PF12796">
    <property type="entry name" value="Ank_2"/>
    <property type="match status" value="1"/>
</dbReference>
<evidence type="ECO:0000313" key="5">
    <source>
        <dbReference type="Proteomes" id="UP000019132"/>
    </source>
</evidence>
<dbReference type="PRINTS" id="PR01415">
    <property type="entry name" value="ANKYRIN"/>
</dbReference>
<feature type="repeat" description="ANK" evidence="3">
    <location>
        <begin position="113"/>
        <end position="150"/>
    </location>
</feature>
<dbReference type="SUPFAM" id="SSF48403">
    <property type="entry name" value="Ankyrin repeat"/>
    <property type="match status" value="1"/>
</dbReference>
<organism evidence="4 5">
    <name type="scientific">Globisporangium ultimum (strain ATCC 200006 / CBS 805.95 / DAOM BR144)</name>
    <name type="common">Pythium ultimum</name>
    <dbReference type="NCBI Taxonomy" id="431595"/>
    <lineage>
        <taxon>Eukaryota</taxon>
        <taxon>Sar</taxon>
        <taxon>Stramenopiles</taxon>
        <taxon>Oomycota</taxon>
        <taxon>Peronosporomycetes</taxon>
        <taxon>Pythiales</taxon>
        <taxon>Pythiaceae</taxon>
        <taxon>Globisporangium</taxon>
    </lineage>
</organism>
<evidence type="ECO:0000256" key="2">
    <source>
        <dbReference type="ARBA" id="ARBA00023043"/>
    </source>
</evidence>
<dbReference type="AlphaFoldDB" id="K3XBW9"/>
<dbReference type="PANTHER" id="PTHR24134">
    <property type="entry name" value="ANKYRIN REPEAT-CONTAINING PROTEIN DDB_G0279043"/>
    <property type="match status" value="1"/>
</dbReference>
<evidence type="ECO:0000256" key="1">
    <source>
        <dbReference type="ARBA" id="ARBA00022737"/>
    </source>
</evidence>
<dbReference type="PANTHER" id="PTHR24134:SF9">
    <property type="entry name" value="ANKYRIN REPEAT AND SOCS BOX PROTEIN 8"/>
    <property type="match status" value="1"/>
</dbReference>
<dbReference type="VEuPathDB" id="FungiDB:PYU1_G014687"/>
<dbReference type="Pfam" id="PF00023">
    <property type="entry name" value="Ank"/>
    <property type="match status" value="1"/>
</dbReference>
<sequence>MSDDNIATSERVGDAPRALVDAANRGDVEDVRKVLADSKTYVDGKIDGRTALSYVAEAGNAEVVQLLLDRGADINEKDKYGRSPLSHAAQAGKAEIVQLLLDRGADITEKDNYGRSPLRIAAQAGKAEVGHINIVTTLIDAGADVDPMAKHRWYRYRDGITHLVFNCSSRNVASENIHLLPDQLQQLHCFLEL</sequence>
<dbReference type="eggNOG" id="KOG4412">
    <property type="taxonomic scope" value="Eukaryota"/>
</dbReference>
<dbReference type="PROSITE" id="PS50297">
    <property type="entry name" value="ANK_REP_REGION"/>
    <property type="match status" value="3"/>
</dbReference>
<keyword evidence="5" id="KW-1185">Reference proteome</keyword>
<reference evidence="4" key="3">
    <citation type="submission" date="2015-02" db="UniProtKB">
        <authorList>
            <consortium name="EnsemblProtists"/>
        </authorList>
    </citation>
    <scope>IDENTIFICATION</scope>
    <source>
        <strain evidence="4">DAOM BR144</strain>
    </source>
</reference>
<keyword evidence="1" id="KW-0677">Repeat</keyword>
<reference evidence="5" key="2">
    <citation type="submission" date="2010-04" db="EMBL/GenBank/DDBJ databases">
        <authorList>
            <person name="Buell R."/>
            <person name="Hamilton J."/>
            <person name="Hostetler J."/>
        </authorList>
    </citation>
    <scope>NUCLEOTIDE SEQUENCE [LARGE SCALE GENOMIC DNA]</scope>
    <source>
        <strain evidence="5">DAOM:BR144</strain>
    </source>
</reference>
<dbReference type="InParanoid" id="K3XBW9"/>
<protein>
    <submittedName>
        <fullName evidence="4">Uncharacterized protein</fullName>
    </submittedName>
</protein>
<dbReference type="Proteomes" id="UP000019132">
    <property type="component" value="Unassembled WGS sequence"/>
</dbReference>
<dbReference type="SMART" id="SM00248">
    <property type="entry name" value="ANK"/>
    <property type="match status" value="3"/>
</dbReference>
<evidence type="ECO:0000313" key="4">
    <source>
        <dbReference type="EnsemblProtists" id="PYU1_T014718"/>
    </source>
</evidence>
<dbReference type="EMBL" id="GL376630">
    <property type="status" value="NOT_ANNOTATED_CDS"/>
    <property type="molecule type" value="Genomic_DNA"/>
</dbReference>
<dbReference type="STRING" id="431595.K3XBW9"/>
<accession>K3XBW9</accession>
<proteinExistence type="predicted"/>
<dbReference type="OMA" id="KHETIRW"/>
<dbReference type="InterPro" id="IPR002110">
    <property type="entry name" value="Ankyrin_rpt"/>
</dbReference>
<name>K3XBW9_GLOUD</name>
<feature type="repeat" description="ANK" evidence="3">
    <location>
        <begin position="47"/>
        <end position="79"/>
    </location>
</feature>
<dbReference type="HOGENOM" id="CLU_000134_18_4_1"/>
<dbReference type="EnsemblProtists" id="PYU1_T014718">
    <property type="protein sequence ID" value="PYU1_T014718"/>
    <property type="gene ID" value="PYU1_G014687"/>
</dbReference>
<dbReference type="Gene3D" id="1.25.40.20">
    <property type="entry name" value="Ankyrin repeat-containing domain"/>
    <property type="match status" value="1"/>
</dbReference>
<reference evidence="5" key="1">
    <citation type="journal article" date="2010" name="Genome Biol.">
        <title>Genome sequence of the necrotrophic plant pathogen Pythium ultimum reveals original pathogenicity mechanisms and effector repertoire.</title>
        <authorList>
            <person name="Levesque C.A."/>
            <person name="Brouwer H."/>
            <person name="Cano L."/>
            <person name="Hamilton J.P."/>
            <person name="Holt C."/>
            <person name="Huitema E."/>
            <person name="Raffaele S."/>
            <person name="Robideau G.P."/>
            <person name="Thines M."/>
            <person name="Win J."/>
            <person name="Zerillo M.M."/>
            <person name="Beakes G.W."/>
            <person name="Boore J.L."/>
            <person name="Busam D."/>
            <person name="Dumas B."/>
            <person name="Ferriera S."/>
            <person name="Fuerstenberg S.I."/>
            <person name="Gachon C.M."/>
            <person name="Gaulin E."/>
            <person name="Govers F."/>
            <person name="Grenville-Briggs L."/>
            <person name="Horner N."/>
            <person name="Hostetler J."/>
            <person name="Jiang R.H."/>
            <person name="Johnson J."/>
            <person name="Krajaejun T."/>
            <person name="Lin H."/>
            <person name="Meijer H.J."/>
            <person name="Moore B."/>
            <person name="Morris P."/>
            <person name="Phuntmart V."/>
            <person name="Puiu D."/>
            <person name="Shetty J."/>
            <person name="Stajich J.E."/>
            <person name="Tripathy S."/>
            <person name="Wawra S."/>
            <person name="van West P."/>
            <person name="Whitty B.R."/>
            <person name="Coutinho P.M."/>
            <person name="Henrissat B."/>
            <person name="Martin F."/>
            <person name="Thomas P.D."/>
            <person name="Tyler B.M."/>
            <person name="De Vries R.P."/>
            <person name="Kamoun S."/>
            <person name="Yandell M."/>
            <person name="Tisserat N."/>
            <person name="Buell C.R."/>
        </authorList>
    </citation>
    <scope>NUCLEOTIDE SEQUENCE</scope>
    <source>
        <strain evidence="5">DAOM:BR144</strain>
    </source>
</reference>
<dbReference type="PROSITE" id="PS50088">
    <property type="entry name" value="ANK_REPEAT"/>
    <property type="match status" value="3"/>
</dbReference>
<evidence type="ECO:0000256" key="3">
    <source>
        <dbReference type="PROSITE-ProRule" id="PRU00023"/>
    </source>
</evidence>
<dbReference type="InterPro" id="IPR036770">
    <property type="entry name" value="Ankyrin_rpt-contain_sf"/>
</dbReference>